<keyword evidence="1" id="KW-0378">Hydrolase</keyword>
<evidence type="ECO:0000313" key="6">
    <source>
        <dbReference type="EMBL" id="MDP9611012.1"/>
    </source>
</evidence>
<sequence>MAPPVRPPRRTLLGALVALTLAAPVALLPGGTAWAHETAAADDELKVMVVGDSMSQGHEGDYTWRYRLWQWFHEQHVAVDFVGPYTGTTPPDAPAAPQPPRLQDEPEPAPAPPRTNGGYAKDVDEAFDSDHFAVWGRQAAQDKALIKAQVEKYQPDLLLVGLAFNDMGWFVSDAQGTLDSMKTLVDEARAAKPDLKFALANVPQRAKLEGRDDLIANTDTYNRLLAEAIPAWHTATSPVKLVDWRGDYDCAPDSCPAGYDGLHPNALGEYQIAHAFEETLHTEYHLGTDVPDAPGTAAPRPTSTPAGVKATSAGSGIVVTWDPVYGAFGYDVRARLVGAADWGGEHHVTANRYDTTWTTEGQSYEYQIRTDSGGTVKSDWSDVVSATAHPKTAPGPADIVTRPTATGVDVSWNPPTGPYTDTIDRYEVLTFDLDTPGAFPGSVGTRDTSLHVDGLTPGHRYAVSVATWNAAGGGIPAGGPEVVIGAATASAGS</sequence>
<dbReference type="InterPro" id="IPR036514">
    <property type="entry name" value="SGNH_hydro_sf"/>
</dbReference>
<dbReference type="InterPro" id="IPR036116">
    <property type="entry name" value="FN3_sf"/>
</dbReference>
<dbReference type="RefSeq" id="WP_307110691.1">
    <property type="nucleotide sequence ID" value="NZ_JAURUE010000001.1"/>
</dbReference>
<dbReference type="InterPro" id="IPR013830">
    <property type="entry name" value="SGNH_hydro"/>
</dbReference>
<dbReference type="PROSITE" id="PS50853">
    <property type="entry name" value="FN3"/>
    <property type="match status" value="2"/>
</dbReference>
<dbReference type="EMBL" id="JAURUE010000001">
    <property type="protein sequence ID" value="MDP9611012.1"/>
    <property type="molecule type" value="Genomic_DNA"/>
</dbReference>
<dbReference type="Proteomes" id="UP001234880">
    <property type="component" value="Unassembled WGS sequence"/>
</dbReference>
<dbReference type="Pfam" id="PF00041">
    <property type="entry name" value="fn3"/>
    <property type="match status" value="1"/>
</dbReference>
<keyword evidence="2" id="KW-0119">Carbohydrate metabolism</keyword>
<dbReference type="PROSITE" id="PS51318">
    <property type="entry name" value="TAT"/>
    <property type="match status" value="1"/>
</dbReference>
<dbReference type="PANTHER" id="PTHR30383:SF19">
    <property type="entry name" value="FIBRONECTIN TYPE-III DOMAIN-CONTAINING PROTEIN"/>
    <property type="match status" value="1"/>
</dbReference>
<gene>
    <name evidence="6" type="ORF">JOF35_003289</name>
</gene>
<dbReference type="InterPro" id="IPR013783">
    <property type="entry name" value="Ig-like_fold"/>
</dbReference>
<keyword evidence="1" id="KW-0326">Glycosidase</keyword>
<dbReference type="InterPro" id="IPR003961">
    <property type="entry name" value="FN3_dom"/>
</dbReference>
<dbReference type="InterPro" id="IPR006311">
    <property type="entry name" value="TAT_signal"/>
</dbReference>
<dbReference type="SUPFAM" id="SSF49265">
    <property type="entry name" value="Fibronectin type III"/>
    <property type="match status" value="1"/>
</dbReference>
<protein>
    <submittedName>
        <fullName evidence="6">Lysophospholipase L1-like esterase</fullName>
    </submittedName>
</protein>
<dbReference type="CDD" id="cd01833">
    <property type="entry name" value="XynB_like"/>
    <property type="match status" value="1"/>
</dbReference>
<dbReference type="Pfam" id="PF13472">
    <property type="entry name" value="Lipase_GDSL_2"/>
    <property type="match status" value="1"/>
</dbReference>
<feature type="signal peptide" evidence="4">
    <location>
        <begin position="1"/>
        <end position="35"/>
    </location>
</feature>
<evidence type="ECO:0000313" key="7">
    <source>
        <dbReference type="Proteomes" id="UP001234880"/>
    </source>
</evidence>
<dbReference type="Gene3D" id="3.40.50.1110">
    <property type="entry name" value="SGNH hydrolase"/>
    <property type="match status" value="1"/>
</dbReference>
<feature type="domain" description="Fibronectin type-III" evidence="5">
    <location>
        <begin position="393"/>
        <end position="487"/>
    </location>
</feature>
<keyword evidence="2" id="KW-0624">Polysaccharide degradation</keyword>
<reference evidence="6 7" key="1">
    <citation type="submission" date="2023-07" db="EMBL/GenBank/DDBJ databases">
        <title>Sequencing the genomes of 1000 actinobacteria strains.</title>
        <authorList>
            <person name="Klenk H.-P."/>
        </authorList>
    </citation>
    <scope>NUCLEOTIDE SEQUENCE [LARGE SCALE GENOMIC DNA]</scope>
    <source>
        <strain evidence="6 7">DSM 41600</strain>
    </source>
</reference>
<organism evidence="6 7">
    <name type="scientific">Streptomyces demainii</name>
    <dbReference type="NCBI Taxonomy" id="588122"/>
    <lineage>
        <taxon>Bacteria</taxon>
        <taxon>Bacillati</taxon>
        <taxon>Actinomycetota</taxon>
        <taxon>Actinomycetes</taxon>
        <taxon>Kitasatosporales</taxon>
        <taxon>Streptomycetaceae</taxon>
        <taxon>Streptomyces</taxon>
    </lineage>
</organism>
<feature type="compositionally biased region" description="Pro residues" evidence="3">
    <location>
        <begin position="91"/>
        <end position="100"/>
    </location>
</feature>
<evidence type="ECO:0000256" key="1">
    <source>
        <dbReference type="ARBA" id="ARBA00023295"/>
    </source>
</evidence>
<evidence type="ECO:0000256" key="3">
    <source>
        <dbReference type="SAM" id="MobiDB-lite"/>
    </source>
</evidence>
<proteinExistence type="predicted"/>
<dbReference type="CDD" id="cd00063">
    <property type="entry name" value="FN3"/>
    <property type="match status" value="1"/>
</dbReference>
<dbReference type="Gene3D" id="2.60.40.10">
    <property type="entry name" value="Immunoglobulins"/>
    <property type="match status" value="2"/>
</dbReference>
<comment type="caution">
    <text evidence="6">The sequence shown here is derived from an EMBL/GenBank/DDBJ whole genome shotgun (WGS) entry which is preliminary data.</text>
</comment>
<evidence type="ECO:0000256" key="4">
    <source>
        <dbReference type="SAM" id="SignalP"/>
    </source>
</evidence>
<name>A0ABT9KRD4_9ACTN</name>
<evidence type="ECO:0000259" key="5">
    <source>
        <dbReference type="PROSITE" id="PS50853"/>
    </source>
</evidence>
<feature type="domain" description="Fibronectin type-III" evidence="5">
    <location>
        <begin position="301"/>
        <end position="391"/>
    </location>
</feature>
<dbReference type="InterPro" id="IPR051532">
    <property type="entry name" value="Ester_Hydrolysis_Enzymes"/>
</dbReference>
<keyword evidence="7" id="KW-1185">Reference proteome</keyword>
<evidence type="ECO:0000256" key="2">
    <source>
        <dbReference type="ARBA" id="ARBA00023326"/>
    </source>
</evidence>
<feature type="chain" id="PRO_5047335651" evidence="4">
    <location>
        <begin position="36"/>
        <end position="493"/>
    </location>
</feature>
<accession>A0ABT9KRD4</accession>
<keyword evidence="4" id="KW-0732">Signal</keyword>
<dbReference type="PANTHER" id="PTHR30383">
    <property type="entry name" value="THIOESTERASE 1/PROTEASE 1/LYSOPHOSPHOLIPASE L1"/>
    <property type="match status" value="1"/>
</dbReference>
<feature type="region of interest" description="Disordered" evidence="3">
    <location>
        <begin position="83"/>
        <end position="118"/>
    </location>
</feature>
<feature type="region of interest" description="Disordered" evidence="3">
    <location>
        <begin position="291"/>
        <end position="310"/>
    </location>
</feature>
<dbReference type="SUPFAM" id="SSF52266">
    <property type="entry name" value="SGNH hydrolase"/>
    <property type="match status" value="1"/>
</dbReference>
<dbReference type="SMART" id="SM00060">
    <property type="entry name" value="FN3"/>
    <property type="match status" value="2"/>
</dbReference>